<dbReference type="EMBL" id="JAVRRF010000004">
    <property type="protein sequence ID" value="KAK5066183.1"/>
    <property type="molecule type" value="Genomic_DNA"/>
</dbReference>
<evidence type="ECO:0000313" key="6">
    <source>
        <dbReference type="Proteomes" id="UP001345691"/>
    </source>
</evidence>
<proteinExistence type="predicted"/>
<accession>A0ABR0JJM6</accession>
<dbReference type="InterPro" id="IPR016135">
    <property type="entry name" value="UBQ-conjugating_enzyme/RWD"/>
</dbReference>
<gene>
    <name evidence="5" type="ORF">LTR69_002701</name>
</gene>
<dbReference type="Gene3D" id="3.10.110.10">
    <property type="entry name" value="Ubiquitin Conjugating Enzyme"/>
    <property type="match status" value="1"/>
</dbReference>
<protein>
    <recommendedName>
        <fullName evidence="4">UBC core domain-containing protein</fullName>
    </recommendedName>
</protein>
<comment type="caution">
    <text evidence="5">The sequence shown here is derived from an EMBL/GenBank/DDBJ whole genome shotgun (WGS) entry which is preliminary data.</text>
</comment>
<organism evidence="5 6">
    <name type="scientific">Exophiala sideris</name>
    <dbReference type="NCBI Taxonomy" id="1016849"/>
    <lineage>
        <taxon>Eukaryota</taxon>
        <taxon>Fungi</taxon>
        <taxon>Dikarya</taxon>
        <taxon>Ascomycota</taxon>
        <taxon>Pezizomycotina</taxon>
        <taxon>Eurotiomycetes</taxon>
        <taxon>Chaetothyriomycetidae</taxon>
        <taxon>Chaetothyriales</taxon>
        <taxon>Herpotrichiellaceae</taxon>
        <taxon>Exophiala</taxon>
    </lineage>
</organism>
<sequence length="1100" mass="122864">MRIFEIYDHVAVQQNSSLYGTVVGTNTDSLDSLEDELIIAHTEVPPDILNDFVTTSIPPLGYVFVRFADEATGSALVAEDDLVLLSRAFQVGDIVKQDGIAMTGTVIDVDEKYTLEPIASRKEVAKMLSINTTLPTCTPPCATGLPFFHPNPHALIYDVPSREVIRAQDVGKDEYIISNGWVGLVDDAEYNVVIGLENESIVVVNSINCLHIPVPDHGKPLVALPESDGFKRPDILVATQGWASTIPVQAPRPGYFVIIDRRRLRSGRWLRGSYDPKCPAQGVVLDVRAREVAVDWLSNCEIRGDPIFKEHFPLPPYEVQLYAGGPHFGNGTDLTRRLDVTPYNCGRMPIKSVNGVQHGANPELKTLPNNAHADKDGGLQEPNMNLQPGSTKYRHKEAEGTQNLFPGQDLAIGTHVKFRDTTAAAVKYQGIGDTSHGRFLRVTSETFNGWDFNEFKVVHMQQNATVLWQDGTTTMMNSSLLHDHGLFEAELAPTDIVFKREGMRQRSVGKRGAETAIKDFDEMVFFEGPHDLLPEKVGVVQTVDPDERVARVRWYKEPKIEIRAAGQILGPGSRFGPIGDAIEDVSLYEILSFPALARRRRDMCVIAKPEDVSKRQERQDEKDADDEPLPETTTQTWRIPQFGDLRWQKSTEEGWSQDVEWIGEIVALGLDGSITVRLGAAEHCRDVSIEPDGILAILDDREHQEIISNDMVSWADQDSLWSETPSVEPIAESVEYEGGERLDNDSGDENWLSDEDMDFVDAEESFAEDADVDMTDVLAADIAHVRAFTVEPQRSISQLKTELPSESPPQFLVLESEPPPDQFGLHSKPTGEKAVKRIMREHRILSTTLPEGEIYVRTYESRLDLLRCLIIGPRDTPYENAPFLIDLYLPEDFPDRPPTAHFHSWTSGLGRINPNLYEEGKICLSLLGTWSGKDESEKWSDKATILQLLVSLQGLVFVKRPFYNEAGFEGYENDSRYTLEAEQYSEKAFVMARGFIKHALCRPPGGLKDILAWLYLPRGPSNPANSLLGTVLQRGRQLIEKSEQARLEKDTRLLDSSGDKDDPTRVFLRPLSRGASVMLKRLIDELQGQLTLLSHSDGGN</sequence>
<evidence type="ECO:0000259" key="4">
    <source>
        <dbReference type="PROSITE" id="PS50127"/>
    </source>
</evidence>
<dbReference type="PROSITE" id="PS50127">
    <property type="entry name" value="UBC_2"/>
    <property type="match status" value="1"/>
</dbReference>
<evidence type="ECO:0000256" key="3">
    <source>
        <dbReference type="SAM" id="MobiDB-lite"/>
    </source>
</evidence>
<dbReference type="PANTHER" id="PTHR46116">
    <property type="entry name" value="(E3-INDEPENDENT) E2 UBIQUITIN-CONJUGATING ENZYME"/>
    <property type="match status" value="1"/>
</dbReference>
<keyword evidence="1" id="KW-0808">Transferase</keyword>
<evidence type="ECO:0000313" key="5">
    <source>
        <dbReference type="EMBL" id="KAK5066183.1"/>
    </source>
</evidence>
<keyword evidence="2" id="KW-0833">Ubl conjugation pathway</keyword>
<name>A0ABR0JJM6_9EURO</name>
<evidence type="ECO:0000256" key="2">
    <source>
        <dbReference type="ARBA" id="ARBA00022786"/>
    </source>
</evidence>
<dbReference type="SMART" id="SM00212">
    <property type="entry name" value="UBCc"/>
    <property type="match status" value="1"/>
</dbReference>
<dbReference type="InterPro" id="IPR000608">
    <property type="entry name" value="UBC"/>
</dbReference>
<feature type="compositionally biased region" description="Basic and acidic residues" evidence="3">
    <location>
        <begin position="611"/>
        <end position="621"/>
    </location>
</feature>
<dbReference type="Proteomes" id="UP001345691">
    <property type="component" value="Unassembled WGS sequence"/>
</dbReference>
<feature type="region of interest" description="Disordered" evidence="3">
    <location>
        <begin position="363"/>
        <end position="384"/>
    </location>
</feature>
<dbReference type="CDD" id="cd23837">
    <property type="entry name" value="UBCc_UBE2O"/>
    <property type="match status" value="1"/>
</dbReference>
<dbReference type="PANTHER" id="PTHR46116:SF15">
    <property type="entry name" value="(E3-INDEPENDENT) E2 UBIQUITIN-CONJUGATING ENZYME"/>
    <property type="match status" value="1"/>
</dbReference>
<feature type="region of interest" description="Disordered" evidence="3">
    <location>
        <begin position="611"/>
        <end position="634"/>
    </location>
</feature>
<evidence type="ECO:0000256" key="1">
    <source>
        <dbReference type="ARBA" id="ARBA00022679"/>
    </source>
</evidence>
<dbReference type="SUPFAM" id="SSF54495">
    <property type="entry name" value="UBC-like"/>
    <property type="match status" value="1"/>
</dbReference>
<keyword evidence="6" id="KW-1185">Reference proteome</keyword>
<feature type="domain" description="UBC core" evidence="4">
    <location>
        <begin position="833"/>
        <end position="997"/>
    </location>
</feature>
<dbReference type="Pfam" id="PF00179">
    <property type="entry name" value="UQ_con"/>
    <property type="match status" value="1"/>
</dbReference>
<reference evidence="5 6" key="1">
    <citation type="submission" date="2023-08" db="EMBL/GenBank/DDBJ databases">
        <title>Black Yeasts Isolated from many extreme environments.</title>
        <authorList>
            <person name="Coleine C."/>
            <person name="Stajich J.E."/>
            <person name="Selbmann L."/>
        </authorList>
    </citation>
    <scope>NUCLEOTIDE SEQUENCE [LARGE SCALE GENOMIC DNA]</scope>
    <source>
        <strain evidence="5 6">CCFEE 6328</strain>
    </source>
</reference>